<reference evidence="1 2" key="1">
    <citation type="submission" date="2019-11" db="EMBL/GenBank/DDBJ databases">
        <title>Comparative genomics of hydrocarbon-degrading Desulfosarcina strains.</title>
        <authorList>
            <person name="Watanabe M."/>
            <person name="Kojima H."/>
            <person name="Fukui M."/>
        </authorList>
    </citation>
    <scope>NUCLEOTIDE SEQUENCE [LARGE SCALE GENOMIC DNA]</scope>
    <source>
        <strain evidence="1 2">PP31</strain>
    </source>
</reference>
<dbReference type="OrthoDB" id="3781311at2"/>
<organism evidence="1 2">
    <name type="scientific">Desulfosarcina widdelii</name>
    <dbReference type="NCBI Taxonomy" id="947919"/>
    <lineage>
        <taxon>Bacteria</taxon>
        <taxon>Pseudomonadati</taxon>
        <taxon>Thermodesulfobacteriota</taxon>
        <taxon>Desulfobacteria</taxon>
        <taxon>Desulfobacterales</taxon>
        <taxon>Desulfosarcinaceae</taxon>
        <taxon>Desulfosarcina</taxon>
    </lineage>
</organism>
<dbReference type="KEGG" id="dwd:DSCW_59300"/>
<accession>A0A5K7ZFL8</accession>
<sequence>MTAKILIALTALKKSKFRSRFKLTDKEKQYIRDKGIDTIRSHAMDFVTARLAPASPKNDGKQTPMRGHPVFIAQHATATCCRGCLWKWHRIEKGRALIQDEIGFVVALVMGWILDRSPHG</sequence>
<dbReference type="AlphaFoldDB" id="A0A5K7ZFL8"/>
<dbReference type="RefSeq" id="WP_155307143.1">
    <property type="nucleotide sequence ID" value="NZ_AP021875.1"/>
</dbReference>
<evidence type="ECO:0000313" key="1">
    <source>
        <dbReference type="EMBL" id="BBO78513.1"/>
    </source>
</evidence>
<proteinExistence type="predicted"/>
<keyword evidence="2" id="KW-1185">Reference proteome</keyword>
<dbReference type="Proteomes" id="UP000427769">
    <property type="component" value="Chromosome"/>
</dbReference>
<gene>
    <name evidence="1" type="primary">yneG</name>
    <name evidence="1" type="ORF">DSCW_59300</name>
</gene>
<dbReference type="EMBL" id="AP021875">
    <property type="protein sequence ID" value="BBO78513.1"/>
    <property type="molecule type" value="Genomic_DNA"/>
</dbReference>
<dbReference type="Pfam" id="PF13811">
    <property type="entry name" value="DUF4186"/>
    <property type="match status" value="1"/>
</dbReference>
<protein>
    <submittedName>
        <fullName evidence="1">DUF4186 domain-containing protein</fullName>
    </submittedName>
</protein>
<name>A0A5K7ZFL8_9BACT</name>
<dbReference type="InterPro" id="IPR020378">
    <property type="entry name" value="DUF4186"/>
</dbReference>
<evidence type="ECO:0000313" key="2">
    <source>
        <dbReference type="Proteomes" id="UP000427769"/>
    </source>
</evidence>